<protein>
    <recommendedName>
        <fullName evidence="6">UBC core domain-containing protein</fullName>
    </recommendedName>
</protein>
<keyword evidence="2" id="KW-0808">Transferase</keyword>
<dbReference type="Gene3D" id="3.10.110.10">
    <property type="entry name" value="Ubiquitin Conjugating Enzyme"/>
    <property type="match status" value="1"/>
</dbReference>
<dbReference type="PROSITE" id="PS50127">
    <property type="entry name" value="UBC_2"/>
    <property type="match status" value="1"/>
</dbReference>
<reference evidence="7 8" key="1">
    <citation type="submission" date="2019-03" db="EMBL/GenBank/DDBJ databases">
        <title>Rhodosporidium diobovatum UCD-FST 08-225 genome sequencing, assembly, and annotation.</title>
        <authorList>
            <person name="Fakankun I.U."/>
            <person name="Fristensky B."/>
            <person name="Levin D.B."/>
        </authorList>
    </citation>
    <scope>NUCLEOTIDE SEQUENCE [LARGE SCALE GENOMIC DNA]</scope>
    <source>
        <strain evidence="7 8">UCD-FST 08-225</strain>
    </source>
</reference>
<accession>A0A5C5G759</accession>
<proteinExistence type="predicted"/>
<dbReference type="SUPFAM" id="SSF54495">
    <property type="entry name" value="UBC-like"/>
    <property type="match status" value="1"/>
</dbReference>
<dbReference type="CDD" id="cd23802">
    <property type="entry name" value="UBCc_UBE2Q"/>
    <property type="match status" value="1"/>
</dbReference>
<keyword evidence="1" id="KW-0328">Glycosyltransferase</keyword>
<dbReference type="EMBL" id="SOZI01000001">
    <property type="protein sequence ID" value="TNY24785.1"/>
    <property type="molecule type" value="Genomic_DNA"/>
</dbReference>
<evidence type="ECO:0000259" key="6">
    <source>
        <dbReference type="PROSITE" id="PS50127"/>
    </source>
</evidence>
<feature type="region of interest" description="Disordered" evidence="5">
    <location>
        <begin position="606"/>
        <end position="655"/>
    </location>
</feature>
<evidence type="ECO:0000313" key="8">
    <source>
        <dbReference type="Proteomes" id="UP000311382"/>
    </source>
</evidence>
<dbReference type="AlphaFoldDB" id="A0A5C5G759"/>
<name>A0A5C5G759_9BASI</name>
<evidence type="ECO:0000256" key="1">
    <source>
        <dbReference type="ARBA" id="ARBA00022676"/>
    </source>
</evidence>
<keyword evidence="4" id="KW-0520">NAD</keyword>
<sequence length="870" mass="95282">DFKQILDAGYRPGFTRLSELDLVVSVSKKVSLLNVPARALQAWDSKLITGQVVYLVLLINFGTTYPVDLDNQTSGQCRFRVGVSPRYKPAHSAVAAAFRAHSSNPYTKGEFEAISLSAPLDALLNDKLGEIIHVRRSNERVGWAGAEQHCFEAGRSDETAIDKKLARAADKAEKEVSQTLPADPMASLQTAHNFPLLAFSYLVRRFVACPRWCLNCYKRCDQTITALKPFVCESPLCLFQLIALGLGPSLEHEITTNTASVDLLVQLTYIAAKENGLKGDLLPVGLELKVPRDPLANVDGTAFEGDDLVDLDTLGDDMNKCAGVATLINELPPISEMRVWLSGEDMTADERILNRTRKLVDMRGGTVSISAWRLLRWIVASNTSYLKLIEEEDELIQGIGKECRQFKLVVGSPAKEHLLAESVKAAQAKDRNARKFPTLFAWHGSSVRNWSSILRQGLHFRETINGRAYGHGVYFAKDGSVSLGHYAAPAATVWKNAEYHVSKLAAICEIINLPDEFVSNNPYFVVNQLDWIQARYLLAYTANAPGHVQHAEATASASSSSGQKKGQVVKTVALDPKHPLTINNAKVLIPDVGEKLQQLEDSLQDTPEELNASDSELLKEPSGARSPAKGTSSSKGKGKERAVSPAPPEPDTFEPADAERLALVRRIPPPTKPSRGALSMITKEVKAMLKAQKELGPTKAGFYLDLERSDDNAFTWIVELPRESFEEGLPLRKDMEAKGVKSILMEIRFGDTFPFSPPFIRVVHPRLLPFINGGGGHVTGGGSICMDNSLAATAHLLTTDGWSSVYTIEAILLQIRMAMSNLEPKPARLDSGAQWNIPYSMEEAIAGFRRAASAHGWQVPAELETFAAQG</sequence>
<dbReference type="Pfam" id="PF00644">
    <property type="entry name" value="PARP"/>
    <property type="match status" value="1"/>
</dbReference>
<dbReference type="SUPFAM" id="SSF56399">
    <property type="entry name" value="ADP-ribosylation"/>
    <property type="match status" value="1"/>
</dbReference>
<evidence type="ECO:0000256" key="2">
    <source>
        <dbReference type="ARBA" id="ARBA00022679"/>
    </source>
</evidence>
<keyword evidence="8" id="KW-1185">Reference proteome</keyword>
<feature type="non-terminal residue" evidence="7">
    <location>
        <position position="1"/>
    </location>
</feature>
<comment type="caution">
    <text evidence="7">The sequence shown here is derived from an EMBL/GenBank/DDBJ whole genome shotgun (WGS) entry which is preliminary data.</text>
</comment>
<evidence type="ECO:0000256" key="3">
    <source>
        <dbReference type="ARBA" id="ARBA00022695"/>
    </source>
</evidence>
<evidence type="ECO:0000313" key="7">
    <source>
        <dbReference type="EMBL" id="TNY24785.1"/>
    </source>
</evidence>
<dbReference type="InterPro" id="IPR016135">
    <property type="entry name" value="UBQ-conjugating_enzyme/RWD"/>
</dbReference>
<dbReference type="STRING" id="5288.A0A5C5G759"/>
<evidence type="ECO:0000256" key="5">
    <source>
        <dbReference type="SAM" id="MobiDB-lite"/>
    </source>
</evidence>
<dbReference type="Proteomes" id="UP000311382">
    <property type="component" value="Unassembled WGS sequence"/>
</dbReference>
<keyword evidence="3" id="KW-0548">Nucleotidyltransferase</keyword>
<evidence type="ECO:0000256" key="4">
    <source>
        <dbReference type="ARBA" id="ARBA00023027"/>
    </source>
</evidence>
<dbReference type="InterPro" id="IPR051838">
    <property type="entry name" value="ARTD_PARP"/>
</dbReference>
<dbReference type="OrthoDB" id="109543at2759"/>
<dbReference type="Gene3D" id="3.90.228.10">
    <property type="match status" value="1"/>
</dbReference>
<dbReference type="InterPro" id="IPR000608">
    <property type="entry name" value="UBC"/>
</dbReference>
<feature type="domain" description="UBC core" evidence="6">
    <location>
        <begin position="676"/>
        <end position="857"/>
    </location>
</feature>
<dbReference type="InterPro" id="IPR012317">
    <property type="entry name" value="Poly(ADP-ribose)pol_cat_dom"/>
</dbReference>
<dbReference type="SMART" id="SM00212">
    <property type="entry name" value="UBCc"/>
    <property type="match status" value="1"/>
</dbReference>
<organism evidence="7 8">
    <name type="scientific">Rhodotorula diobovata</name>
    <dbReference type="NCBI Taxonomy" id="5288"/>
    <lineage>
        <taxon>Eukaryota</taxon>
        <taxon>Fungi</taxon>
        <taxon>Dikarya</taxon>
        <taxon>Basidiomycota</taxon>
        <taxon>Pucciniomycotina</taxon>
        <taxon>Microbotryomycetes</taxon>
        <taxon>Sporidiobolales</taxon>
        <taxon>Sporidiobolaceae</taxon>
        <taxon>Rhodotorula</taxon>
    </lineage>
</organism>
<dbReference type="PANTHER" id="PTHR21328">
    <property type="entry name" value="POLY ADP-RIBOSE POLYMERASE FAMILY, MEMBER PARP"/>
    <property type="match status" value="1"/>
</dbReference>
<gene>
    <name evidence="7" type="ORF">DMC30DRAFT_345155</name>
</gene>
<dbReference type="GO" id="GO:0003950">
    <property type="term" value="F:NAD+ poly-ADP-ribosyltransferase activity"/>
    <property type="evidence" value="ECO:0007669"/>
    <property type="project" value="InterPro"/>
</dbReference>
<dbReference type="GO" id="GO:0016779">
    <property type="term" value="F:nucleotidyltransferase activity"/>
    <property type="evidence" value="ECO:0007669"/>
    <property type="project" value="UniProtKB-KW"/>
</dbReference>